<comment type="caution">
    <text evidence="3">The sequence shown here is derived from an EMBL/GenBank/DDBJ whole genome shotgun (WGS) entry which is preliminary data.</text>
</comment>
<dbReference type="Proteomes" id="UP001372834">
    <property type="component" value="Unassembled WGS sequence"/>
</dbReference>
<proteinExistence type="predicted"/>
<organism evidence="3 4">
    <name type="scientific">Polyplax serrata</name>
    <name type="common">Common mouse louse</name>
    <dbReference type="NCBI Taxonomy" id="468196"/>
    <lineage>
        <taxon>Eukaryota</taxon>
        <taxon>Metazoa</taxon>
        <taxon>Ecdysozoa</taxon>
        <taxon>Arthropoda</taxon>
        <taxon>Hexapoda</taxon>
        <taxon>Insecta</taxon>
        <taxon>Pterygota</taxon>
        <taxon>Neoptera</taxon>
        <taxon>Paraneoptera</taxon>
        <taxon>Psocodea</taxon>
        <taxon>Troctomorpha</taxon>
        <taxon>Phthiraptera</taxon>
        <taxon>Anoplura</taxon>
        <taxon>Polyplacidae</taxon>
        <taxon>Polyplax</taxon>
    </lineage>
</organism>
<dbReference type="EMBL" id="JAWJWE010000039">
    <property type="protein sequence ID" value="KAK6621082.1"/>
    <property type="molecule type" value="Genomic_DNA"/>
</dbReference>
<reference evidence="3 4" key="1">
    <citation type="submission" date="2023-10" db="EMBL/GenBank/DDBJ databases">
        <title>Genomes of two closely related lineages of the louse Polyplax serrata with different host specificities.</title>
        <authorList>
            <person name="Martinu J."/>
            <person name="Tarabai H."/>
            <person name="Stefka J."/>
            <person name="Hypsa V."/>
        </authorList>
    </citation>
    <scope>NUCLEOTIDE SEQUENCE [LARGE SCALE GENOMIC DNA]</scope>
    <source>
        <strain evidence="3">HR10_N</strain>
    </source>
</reference>
<keyword evidence="2" id="KW-0732">Signal</keyword>
<feature type="region of interest" description="Disordered" evidence="1">
    <location>
        <begin position="126"/>
        <end position="175"/>
    </location>
</feature>
<feature type="compositionally biased region" description="Polar residues" evidence="1">
    <location>
        <begin position="155"/>
        <end position="164"/>
    </location>
</feature>
<feature type="chain" id="PRO_5042889737" evidence="2">
    <location>
        <begin position="22"/>
        <end position="433"/>
    </location>
</feature>
<evidence type="ECO:0000313" key="3">
    <source>
        <dbReference type="EMBL" id="KAK6621082.1"/>
    </source>
</evidence>
<protein>
    <submittedName>
        <fullName evidence="3">Uncharacterized protein</fullName>
    </submittedName>
</protein>
<feature type="region of interest" description="Disordered" evidence="1">
    <location>
        <begin position="73"/>
        <end position="98"/>
    </location>
</feature>
<evidence type="ECO:0000256" key="2">
    <source>
        <dbReference type="SAM" id="SignalP"/>
    </source>
</evidence>
<name>A0AAN8PF25_POLSC</name>
<feature type="signal peptide" evidence="2">
    <location>
        <begin position="1"/>
        <end position="21"/>
    </location>
</feature>
<dbReference type="PROSITE" id="PS51257">
    <property type="entry name" value="PROKAR_LIPOPROTEIN"/>
    <property type="match status" value="1"/>
</dbReference>
<evidence type="ECO:0000256" key="1">
    <source>
        <dbReference type="SAM" id="MobiDB-lite"/>
    </source>
</evidence>
<sequence length="433" mass="49171">MKAIPAYLLLIALACFRTVSGLGGSEEKFIKKYAMMKVYESCFGPQVLREIRKEMREAAQKCSGEQVLPEAVTEKYPNKEPTGNTVKQPPDWYNQDVPFKAKPSVSGVKVKKPIHTADTLLLQQWSEEQKQQQQQQQQQQHNNAEGSTSEEQDQSETINPSATEPESPLVSSKKPVDISKLEEAILNIGRPMASFGLPKPTATGTKFHQQAPAVGFYPPMYYPPPVPFPPSYPYHPAYFPAFFQSAAPMGGFPSQSIYRNRVRSAKITNFGGRRGKQSDFKSQIESVAFQYNTKIRNISCIMQELGYLDAQLEPNFVRITERVSKLSIDEELKQDMLDGIKFCKQFSQCIPETKRESSQLSRDLLRPMFFFRCYKHKKLESCIMKDIRERVSQTSVELNNEVRRSFNKNSDIVGPIFDSLFGTSGDDFESSLF</sequence>
<dbReference type="AlphaFoldDB" id="A0AAN8PF25"/>
<gene>
    <name evidence="3" type="ORF">RUM43_011388</name>
</gene>
<evidence type="ECO:0000313" key="4">
    <source>
        <dbReference type="Proteomes" id="UP001372834"/>
    </source>
</evidence>
<feature type="compositionally biased region" description="Low complexity" evidence="1">
    <location>
        <begin position="126"/>
        <end position="140"/>
    </location>
</feature>
<accession>A0AAN8PF25</accession>